<dbReference type="RefSeq" id="WP_320203718.1">
    <property type="nucleotide sequence ID" value="NZ_CP192781.1"/>
</dbReference>
<dbReference type="EMBL" id="JAVRAF010000023">
    <property type="protein sequence ID" value="MDX8305602.1"/>
    <property type="molecule type" value="Genomic_DNA"/>
</dbReference>
<feature type="transmembrane region" description="Helical" evidence="1">
    <location>
        <begin position="68"/>
        <end position="84"/>
    </location>
</feature>
<accession>A0AAW9FPS9</accession>
<dbReference type="AlphaFoldDB" id="A0AAW9FPS9"/>
<organism evidence="2">
    <name type="scientific">Agrobacterium rosae</name>
    <dbReference type="NCBI Taxonomy" id="1972867"/>
    <lineage>
        <taxon>Bacteria</taxon>
        <taxon>Pseudomonadati</taxon>
        <taxon>Pseudomonadota</taxon>
        <taxon>Alphaproteobacteria</taxon>
        <taxon>Hyphomicrobiales</taxon>
        <taxon>Rhizobiaceae</taxon>
        <taxon>Rhizobium/Agrobacterium group</taxon>
        <taxon>Agrobacterium</taxon>
    </lineage>
</organism>
<feature type="transmembrane region" description="Helical" evidence="1">
    <location>
        <begin position="25"/>
        <end position="48"/>
    </location>
</feature>
<reference evidence="2" key="1">
    <citation type="journal article" date="2023" name="Phytobiomes J">
        <title>Deciphering the key players within the bacterial microbiota associated with aerial crown gall tumors on rhododendron: Insights into the gallobiome.</title>
        <authorList>
            <person name="Kuzmanovic N."/>
            <person name="Nesme J."/>
            <person name="Wolf J."/>
            <person name="Neumann-Schaal M."/>
            <person name="Petersen J."/>
            <person name="Fernandez-Gnecco G."/>
            <person name="Sproeer C."/>
            <person name="Bunk B."/>
            <person name="Overmann J."/>
            <person name="Sorensen S.J."/>
            <person name="Idczak E."/>
            <person name="Smalla K."/>
        </authorList>
    </citation>
    <scope>NUCLEOTIDE SEQUENCE</scope>
    <source>
        <strain evidence="2">Rho-11.1</strain>
    </source>
</reference>
<name>A0AAW9FPS9_9HYPH</name>
<comment type="caution">
    <text evidence="2">The sequence shown here is derived from an EMBL/GenBank/DDBJ whole genome shotgun (WGS) entry which is preliminary data.</text>
</comment>
<keyword evidence="1" id="KW-0812">Transmembrane</keyword>
<keyword evidence="1" id="KW-0472">Membrane</keyword>
<proteinExistence type="predicted"/>
<keyword evidence="1" id="KW-1133">Transmembrane helix</keyword>
<evidence type="ECO:0000256" key="1">
    <source>
        <dbReference type="SAM" id="Phobius"/>
    </source>
</evidence>
<evidence type="ECO:0000313" key="2">
    <source>
        <dbReference type="EMBL" id="MDX8305602.1"/>
    </source>
</evidence>
<sequence>MSVKTYRVCDSVPKKRNAMENRADAHLSTALLLLTTAIYVGILAALFAGMAVTKPSNAQALMDWAKDYGSIIAGLPVIVAIFVAKQQLDAARAQHEATIKLEFKDDLDGLQVASEVASSLRGPKYLSSFIFFKKRKINQSEVDAVAKCGSPAVITAFADLKAVVNDGAKLKREPDLLNFMFPHRSLIDDDQSKAAKAVLKAVEDRKKFLRQFLPSLI</sequence>
<protein>
    <submittedName>
        <fullName evidence="2">Uncharacterized protein</fullName>
    </submittedName>
</protein>
<gene>
    <name evidence="2" type="ORF">RMR22_25520</name>
</gene>